<evidence type="ECO:0000256" key="3">
    <source>
        <dbReference type="ARBA" id="ARBA00008000"/>
    </source>
</evidence>
<dbReference type="GO" id="GO:0005739">
    <property type="term" value="C:mitochondrion"/>
    <property type="evidence" value="ECO:0007669"/>
    <property type="project" value="UniProtKB-SubCell"/>
</dbReference>
<dbReference type="InterPro" id="IPR004113">
    <property type="entry name" value="FAD-bd_oxidored_4_C"/>
</dbReference>
<dbReference type="GO" id="GO:0008720">
    <property type="term" value="F:D-lactate dehydrogenase (NAD+) activity"/>
    <property type="evidence" value="ECO:0007669"/>
    <property type="project" value="TreeGrafter"/>
</dbReference>
<dbReference type="Ensembl" id="ENSMUNT00000031887.1">
    <property type="protein sequence ID" value="ENSMUNP00000026024.1"/>
    <property type="gene ID" value="ENSMUNG00000016972.1"/>
</dbReference>
<evidence type="ECO:0000259" key="10">
    <source>
        <dbReference type="PROSITE" id="PS51387"/>
    </source>
</evidence>
<dbReference type="GO" id="GO:0071949">
    <property type="term" value="F:FAD binding"/>
    <property type="evidence" value="ECO:0007669"/>
    <property type="project" value="InterPro"/>
</dbReference>
<evidence type="ECO:0000256" key="5">
    <source>
        <dbReference type="ARBA" id="ARBA00022827"/>
    </source>
</evidence>
<dbReference type="Pfam" id="PF02913">
    <property type="entry name" value="FAD-oxidase_C"/>
    <property type="match status" value="2"/>
</dbReference>
<dbReference type="InterPro" id="IPR016169">
    <property type="entry name" value="FAD-bd_PCMH_sub2"/>
</dbReference>
<sequence>MSPLCVPAPCAPGAGSCTPRTCQPRTHRAVLQDPCQSPSVSVESSVPQLGVQAIGTVLLAGMQYGGRDIQEERGRAMGRLWREVGGSGAPVPSCPPPDAMVWPHAVGQVQELAVHCYCCCVPMVPFGIGRYRSCSGICFDLTCIDAMELSLEDFLVAVEPGVTCKALNSHLQGTGLWFPVDPGENASLRGMTATGTSGTNMVCFGTMHPNVLNLHVVLSDRCLLHTADSPIPCRKRVAGYDLTSLFMGSRGTLGFLTQAMLHLHPLLEASAATAFPSIQAVMDCTVQVLQTIALVAHIEFLDELMVSTCSRFNSMELPVVLMLFLELHGSWHSWGHPSDKVSRAGCHGGHRCSGTRDGEPGVFWHEGQEHNMGLGKWVLLLEELGQEGLDTLRSIKDALDPPQPHEPQQGTSTRLVLPQIPHPTPVGQRPSINPFVLAASMHCDVFWGDRTPQPIPRVSLPQAVHTLRVGELVGSHFSPFPRAVGLRAFQAMLAIPTPR</sequence>
<dbReference type="InterPro" id="IPR036318">
    <property type="entry name" value="FAD-bd_PCMH-like_sf"/>
</dbReference>
<evidence type="ECO:0000256" key="9">
    <source>
        <dbReference type="ARBA" id="ARBA00038897"/>
    </source>
</evidence>
<name>A0A8V5GPH9_MELUD</name>
<keyword evidence="6" id="KW-0809">Transit peptide</keyword>
<reference evidence="11" key="1">
    <citation type="submission" date="2020-03" db="EMBL/GenBank/DDBJ databases">
        <title>Melopsittacus undulatus (budgerigar) genome, bMelUnd1, maternal haplotype with Z.</title>
        <authorList>
            <person name="Gedman G."/>
            <person name="Mountcastle J."/>
            <person name="Haase B."/>
            <person name="Formenti G."/>
            <person name="Wright T."/>
            <person name="Apodaca J."/>
            <person name="Pelan S."/>
            <person name="Chow W."/>
            <person name="Rhie A."/>
            <person name="Howe K."/>
            <person name="Fedrigo O."/>
            <person name="Jarvis E.D."/>
        </authorList>
    </citation>
    <scope>NUCLEOTIDE SEQUENCE [LARGE SCALE GENOMIC DNA]</scope>
</reference>
<dbReference type="GO" id="GO:1903457">
    <property type="term" value="P:lactate catabolic process"/>
    <property type="evidence" value="ECO:0007669"/>
    <property type="project" value="TreeGrafter"/>
</dbReference>
<dbReference type="SUPFAM" id="SSF56176">
    <property type="entry name" value="FAD-binding/transporter-associated domain-like"/>
    <property type="match status" value="1"/>
</dbReference>
<keyword evidence="8" id="KW-0496">Mitochondrion</keyword>
<organism evidence="11 12">
    <name type="scientific">Melopsittacus undulatus</name>
    <name type="common">Budgerigar</name>
    <name type="synonym">Psittacus undulatus</name>
    <dbReference type="NCBI Taxonomy" id="13146"/>
    <lineage>
        <taxon>Eukaryota</taxon>
        <taxon>Metazoa</taxon>
        <taxon>Chordata</taxon>
        <taxon>Craniata</taxon>
        <taxon>Vertebrata</taxon>
        <taxon>Euteleostomi</taxon>
        <taxon>Archelosauria</taxon>
        <taxon>Archosauria</taxon>
        <taxon>Dinosauria</taxon>
        <taxon>Saurischia</taxon>
        <taxon>Theropoda</taxon>
        <taxon>Coelurosauria</taxon>
        <taxon>Aves</taxon>
        <taxon>Neognathae</taxon>
        <taxon>Neoaves</taxon>
        <taxon>Telluraves</taxon>
        <taxon>Australaves</taxon>
        <taxon>Psittaciformes</taxon>
        <taxon>Psittaculidae</taxon>
        <taxon>Melopsittacus</taxon>
    </lineage>
</organism>
<dbReference type="InterPro" id="IPR016166">
    <property type="entry name" value="FAD-bd_PCMH"/>
</dbReference>
<dbReference type="PROSITE" id="PS51387">
    <property type="entry name" value="FAD_PCMH"/>
    <property type="match status" value="1"/>
</dbReference>
<keyword evidence="7" id="KW-0560">Oxidoreductase</keyword>
<protein>
    <recommendedName>
        <fullName evidence="9">D-lactate dehydrogenase (cytochrome)</fullName>
        <ecNumber evidence="9">1.1.2.4</ecNumber>
    </recommendedName>
</protein>
<evidence type="ECO:0000256" key="1">
    <source>
        <dbReference type="ARBA" id="ARBA00001974"/>
    </source>
</evidence>
<evidence type="ECO:0000256" key="4">
    <source>
        <dbReference type="ARBA" id="ARBA00022630"/>
    </source>
</evidence>
<accession>A0A8V5GPH9</accession>
<evidence type="ECO:0000313" key="12">
    <source>
        <dbReference type="Proteomes" id="UP000694405"/>
    </source>
</evidence>
<keyword evidence="4" id="KW-0285">Flavoprotein</keyword>
<dbReference type="Proteomes" id="UP000694405">
    <property type="component" value="Unassembled WGS sequence"/>
</dbReference>
<reference evidence="11" key="3">
    <citation type="submission" date="2025-09" db="UniProtKB">
        <authorList>
            <consortium name="Ensembl"/>
        </authorList>
    </citation>
    <scope>IDENTIFICATION</scope>
</reference>
<comment type="similarity">
    <text evidence="3">Belongs to the FAD-binding oxidoreductase/transferase type 4 family.</text>
</comment>
<dbReference type="InterPro" id="IPR006094">
    <property type="entry name" value="Oxid_FAD_bind_N"/>
</dbReference>
<evidence type="ECO:0000256" key="8">
    <source>
        <dbReference type="ARBA" id="ARBA00023128"/>
    </source>
</evidence>
<dbReference type="SUPFAM" id="SSF55103">
    <property type="entry name" value="FAD-linked oxidases, C-terminal domain"/>
    <property type="match status" value="1"/>
</dbReference>
<dbReference type="GO" id="GO:0004458">
    <property type="term" value="F:D-lactate dehydrogenase (cytochrome) activity"/>
    <property type="evidence" value="ECO:0007669"/>
    <property type="project" value="UniProtKB-EC"/>
</dbReference>
<dbReference type="EC" id="1.1.2.4" evidence="9"/>
<dbReference type="PANTHER" id="PTHR11748:SF111">
    <property type="entry name" value="D-LACTATE DEHYDROGENASE, MITOCHONDRIAL-RELATED"/>
    <property type="match status" value="1"/>
</dbReference>
<keyword evidence="5" id="KW-0274">FAD</keyword>
<dbReference type="InterPro" id="IPR016164">
    <property type="entry name" value="FAD-linked_Oxase-like_C"/>
</dbReference>
<dbReference type="PANTHER" id="PTHR11748">
    <property type="entry name" value="D-LACTATE DEHYDROGENASE"/>
    <property type="match status" value="1"/>
</dbReference>
<dbReference type="Pfam" id="PF01565">
    <property type="entry name" value="FAD_binding_4"/>
    <property type="match status" value="1"/>
</dbReference>
<proteinExistence type="inferred from homology"/>
<comment type="cofactor">
    <cofactor evidence="1">
        <name>FAD</name>
        <dbReference type="ChEBI" id="CHEBI:57692"/>
    </cofactor>
</comment>
<comment type="subcellular location">
    <subcellularLocation>
        <location evidence="2">Mitochondrion</location>
    </subcellularLocation>
</comment>
<evidence type="ECO:0000256" key="6">
    <source>
        <dbReference type="ARBA" id="ARBA00022946"/>
    </source>
</evidence>
<evidence type="ECO:0000256" key="2">
    <source>
        <dbReference type="ARBA" id="ARBA00004173"/>
    </source>
</evidence>
<dbReference type="Gene3D" id="3.30.465.10">
    <property type="match status" value="1"/>
</dbReference>
<reference evidence="11" key="2">
    <citation type="submission" date="2025-08" db="UniProtKB">
        <authorList>
            <consortium name="Ensembl"/>
        </authorList>
    </citation>
    <scope>IDENTIFICATION</scope>
</reference>
<evidence type="ECO:0000313" key="11">
    <source>
        <dbReference type="Ensembl" id="ENSMUNP00000026024.1"/>
    </source>
</evidence>
<dbReference type="AlphaFoldDB" id="A0A8V5GPH9"/>
<feature type="domain" description="FAD-binding PCMH-type" evidence="10">
    <location>
        <begin position="93"/>
        <end position="266"/>
    </location>
</feature>
<keyword evidence="12" id="KW-1185">Reference proteome</keyword>
<evidence type="ECO:0000256" key="7">
    <source>
        <dbReference type="ARBA" id="ARBA00023002"/>
    </source>
</evidence>